<dbReference type="Proteomes" id="UP001164539">
    <property type="component" value="Chromosome 8"/>
</dbReference>
<evidence type="ECO:0000313" key="1">
    <source>
        <dbReference type="EMBL" id="KAJ4712510.1"/>
    </source>
</evidence>
<reference evidence="1 2" key="1">
    <citation type="journal article" date="2023" name="Science">
        <title>Complex scaffold remodeling in plant triterpene biosynthesis.</title>
        <authorList>
            <person name="De La Pena R."/>
            <person name="Hodgson H."/>
            <person name="Liu J.C."/>
            <person name="Stephenson M.J."/>
            <person name="Martin A.C."/>
            <person name="Owen C."/>
            <person name="Harkess A."/>
            <person name="Leebens-Mack J."/>
            <person name="Jimenez L.E."/>
            <person name="Osbourn A."/>
            <person name="Sattely E.S."/>
        </authorList>
    </citation>
    <scope>NUCLEOTIDE SEQUENCE [LARGE SCALE GENOMIC DNA]</scope>
    <source>
        <strain evidence="2">cv. JPN11</strain>
        <tissue evidence="1">Leaf</tissue>
    </source>
</reference>
<gene>
    <name evidence="1" type="ORF">OWV82_014745</name>
</gene>
<dbReference type="EMBL" id="CM051401">
    <property type="protein sequence ID" value="KAJ4712510.1"/>
    <property type="molecule type" value="Genomic_DNA"/>
</dbReference>
<evidence type="ECO:0000313" key="2">
    <source>
        <dbReference type="Proteomes" id="UP001164539"/>
    </source>
</evidence>
<name>A0ACC1XM91_MELAZ</name>
<keyword evidence="1" id="KW-0378">Hydrolase</keyword>
<protein>
    <submittedName>
        <fullName evidence="1">Sentrin/sumo-specific protease</fullName>
    </submittedName>
</protein>
<organism evidence="1 2">
    <name type="scientific">Melia azedarach</name>
    <name type="common">Chinaberry tree</name>
    <dbReference type="NCBI Taxonomy" id="155640"/>
    <lineage>
        <taxon>Eukaryota</taxon>
        <taxon>Viridiplantae</taxon>
        <taxon>Streptophyta</taxon>
        <taxon>Embryophyta</taxon>
        <taxon>Tracheophyta</taxon>
        <taxon>Spermatophyta</taxon>
        <taxon>Magnoliopsida</taxon>
        <taxon>eudicotyledons</taxon>
        <taxon>Gunneridae</taxon>
        <taxon>Pentapetalae</taxon>
        <taxon>rosids</taxon>
        <taxon>malvids</taxon>
        <taxon>Sapindales</taxon>
        <taxon>Meliaceae</taxon>
        <taxon>Melia</taxon>
    </lineage>
</organism>
<accession>A0ACC1XM91</accession>
<comment type="caution">
    <text evidence="1">The sequence shown here is derived from an EMBL/GenBank/DDBJ whole genome shotgun (WGS) entry which is preliminary data.</text>
</comment>
<keyword evidence="2" id="KW-1185">Reference proteome</keyword>
<sequence>MGKRKPGGANNPIDLDSPTPEIISGNGRVFYAVADIPDHILKHRTCWLHTIASLHAKKMKKSIREIENFQLNAPCFRETIPCHKRSKKGGECKNPIFKQKKKLDSGEFECYMENLWRSFSEDKKTCFAYLDSLWFGLYRKATSRGKVLTWIKRKHIFSKKYVLVPIVCWSHWSLLIFCHFGESLESKTRTPCMLLLDSLEMANPRRLEPDIRKLVSDIFRAEGRLESKKLLSQIPLLVPKVPQQRNGEECGHFVLYFINQFVEAAPEDFNTNGYPYFMGKDWFSPEGLDQFCEKLNAFRK</sequence>
<proteinExistence type="predicted"/>
<keyword evidence="1" id="KW-0645">Protease</keyword>